<dbReference type="CDD" id="cd00082">
    <property type="entry name" value="HisKA"/>
    <property type="match status" value="1"/>
</dbReference>
<keyword evidence="10 13" id="KW-1133">Transmembrane helix</keyword>
<dbReference type="Pfam" id="PF02518">
    <property type="entry name" value="HATPase_c"/>
    <property type="match status" value="1"/>
</dbReference>
<keyword evidence="7" id="KW-0547">Nucleotide-binding</keyword>
<dbReference type="RefSeq" id="WP_133594600.1">
    <property type="nucleotide sequence ID" value="NZ_SNVV01000025.1"/>
</dbReference>
<dbReference type="SMART" id="SM00388">
    <property type="entry name" value="HisKA"/>
    <property type="match status" value="1"/>
</dbReference>
<reference evidence="15 16" key="1">
    <citation type="submission" date="2019-03" db="EMBL/GenBank/DDBJ databases">
        <title>Genomic Encyclopedia of Type Strains, Phase IV (KMG-IV): sequencing the most valuable type-strain genomes for metagenomic binning, comparative biology and taxonomic classification.</title>
        <authorList>
            <person name="Goeker M."/>
        </authorList>
    </citation>
    <scope>NUCLEOTIDE SEQUENCE [LARGE SCALE GENOMIC DNA]</scope>
    <source>
        <strain evidence="15 16">DSM 12121</strain>
    </source>
</reference>
<dbReference type="EMBL" id="SNVV01000025">
    <property type="protein sequence ID" value="TDN46761.1"/>
    <property type="molecule type" value="Genomic_DNA"/>
</dbReference>
<evidence type="ECO:0000256" key="5">
    <source>
        <dbReference type="ARBA" id="ARBA00022679"/>
    </source>
</evidence>
<keyword evidence="5" id="KW-0808">Transferase</keyword>
<evidence type="ECO:0000259" key="14">
    <source>
        <dbReference type="PROSITE" id="PS50109"/>
    </source>
</evidence>
<feature type="domain" description="Histidine kinase" evidence="14">
    <location>
        <begin position="252"/>
        <end position="468"/>
    </location>
</feature>
<gene>
    <name evidence="15" type="ORF">C7389_1253</name>
</gene>
<evidence type="ECO:0000256" key="7">
    <source>
        <dbReference type="ARBA" id="ARBA00022741"/>
    </source>
</evidence>
<dbReference type="InterPro" id="IPR005467">
    <property type="entry name" value="His_kinase_dom"/>
</dbReference>
<dbReference type="InterPro" id="IPR052023">
    <property type="entry name" value="Histidine_kinase_KdpD"/>
</dbReference>
<dbReference type="Gene3D" id="3.30.565.10">
    <property type="entry name" value="Histidine kinase-like ATPase, C-terminal domain"/>
    <property type="match status" value="1"/>
</dbReference>
<feature type="transmembrane region" description="Helical" evidence="13">
    <location>
        <begin position="61"/>
        <end position="82"/>
    </location>
</feature>
<evidence type="ECO:0000256" key="11">
    <source>
        <dbReference type="ARBA" id="ARBA00023012"/>
    </source>
</evidence>
<evidence type="ECO:0000256" key="8">
    <source>
        <dbReference type="ARBA" id="ARBA00022777"/>
    </source>
</evidence>
<dbReference type="GO" id="GO:0005524">
    <property type="term" value="F:ATP binding"/>
    <property type="evidence" value="ECO:0007669"/>
    <property type="project" value="UniProtKB-KW"/>
</dbReference>
<comment type="subcellular location">
    <subcellularLocation>
        <location evidence="2">Membrane</location>
        <topology evidence="2">Multi-pass membrane protein</topology>
    </subcellularLocation>
</comment>
<dbReference type="Gene3D" id="1.10.287.130">
    <property type="match status" value="1"/>
</dbReference>
<dbReference type="CDD" id="cd00075">
    <property type="entry name" value="HATPase"/>
    <property type="match status" value="1"/>
</dbReference>
<dbReference type="AlphaFoldDB" id="A0A4R6DP54"/>
<keyword evidence="8 15" id="KW-0418">Kinase</keyword>
<feature type="transmembrane region" description="Helical" evidence="13">
    <location>
        <begin position="88"/>
        <end position="108"/>
    </location>
</feature>
<dbReference type="GO" id="GO:0005886">
    <property type="term" value="C:plasma membrane"/>
    <property type="evidence" value="ECO:0007669"/>
    <property type="project" value="TreeGrafter"/>
</dbReference>
<dbReference type="PRINTS" id="PR00344">
    <property type="entry name" value="BCTRLSENSOR"/>
</dbReference>
<dbReference type="InterPro" id="IPR038318">
    <property type="entry name" value="KdpD_sf"/>
</dbReference>
<dbReference type="Pfam" id="PF13493">
    <property type="entry name" value="DUF4118"/>
    <property type="match status" value="1"/>
</dbReference>
<dbReference type="InterPro" id="IPR003594">
    <property type="entry name" value="HATPase_dom"/>
</dbReference>
<evidence type="ECO:0000256" key="12">
    <source>
        <dbReference type="ARBA" id="ARBA00023136"/>
    </source>
</evidence>
<sequence>MSRSAPTPRRRARAWGVALLASLATVLAAMPLRHLLDPANIAMLFLVVVFFVALRLGRGPAVLTACANVVLLDYVIVPPHFGFIPTDVQYVVTLVVMLTVGLVTAQLADGLRRQATHSGLQERETRSLYELARELAGSSNVEQVHAALAAYSARHGRLVTLHLGTREPAPAGNRAYPLEAGDTALGTLYVADSEGDENGPWEESGRNAENVRLQAVASLLATALERVHYVQLAQNSQVEIAAERLRNSVLAAVSHDLRTPMTVLIGLADSLHLSREPLPPAAAETSLALLRQARAIGGLLDNVLDMARLHSGKTRLRREWQLFDDLIAASLRLLKPQLAEHPAKVRLQPDLPLVELDAVLMERVVCNLIDNAAKYSPAGAPIEIGTYVDEAGGRACIEVCDHGPGFPPGKLARMFELFERGSPESSVPGMGLGLAICQRIVAAHGGEIEVRNRPGGGACVKLWLPLGNPPAIGEE</sequence>
<evidence type="ECO:0000256" key="4">
    <source>
        <dbReference type="ARBA" id="ARBA00022553"/>
    </source>
</evidence>
<keyword evidence="11" id="KW-0902">Two-component regulatory system</keyword>
<evidence type="ECO:0000256" key="3">
    <source>
        <dbReference type="ARBA" id="ARBA00012438"/>
    </source>
</evidence>
<dbReference type="GO" id="GO:0000155">
    <property type="term" value="F:phosphorelay sensor kinase activity"/>
    <property type="evidence" value="ECO:0007669"/>
    <property type="project" value="InterPro"/>
</dbReference>
<dbReference type="Proteomes" id="UP000295129">
    <property type="component" value="Unassembled WGS sequence"/>
</dbReference>
<organism evidence="15 16">
    <name type="scientific">Azoarcus indigens</name>
    <dbReference type="NCBI Taxonomy" id="29545"/>
    <lineage>
        <taxon>Bacteria</taxon>
        <taxon>Pseudomonadati</taxon>
        <taxon>Pseudomonadota</taxon>
        <taxon>Betaproteobacteria</taxon>
        <taxon>Rhodocyclales</taxon>
        <taxon>Zoogloeaceae</taxon>
        <taxon>Azoarcus</taxon>
    </lineage>
</organism>
<keyword evidence="12 13" id="KW-0472">Membrane</keyword>
<evidence type="ECO:0000313" key="15">
    <source>
        <dbReference type="EMBL" id="TDN46761.1"/>
    </source>
</evidence>
<dbReference type="InterPro" id="IPR004358">
    <property type="entry name" value="Sig_transdc_His_kin-like_C"/>
</dbReference>
<dbReference type="SMART" id="SM00387">
    <property type="entry name" value="HATPase_c"/>
    <property type="match status" value="1"/>
</dbReference>
<proteinExistence type="predicted"/>
<comment type="catalytic activity">
    <reaction evidence="1">
        <text>ATP + protein L-histidine = ADP + protein N-phospho-L-histidine.</text>
        <dbReference type="EC" id="2.7.13.3"/>
    </reaction>
</comment>
<dbReference type="PANTHER" id="PTHR45569">
    <property type="entry name" value="SENSOR PROTEIN KDPD"/>
    <property type="match status" value="1"/>
</dbReference>
<dbReference type="InterPro" id="IPR003661">
    <property type="entry name" value="HisK_dim/P_dom"/>
</dbReference>
<keyword evidence="6 13" id="KW-0812">Transmembrane</keyword>
<dbReference type="Gene3D" id="1.20.120.620">
    <property type="entry name" value="Backbone structure of the membrane domain of e. Coli histidine kinase receptor kdpd"/>
    <property type="match status" value="1"/>
</dbReference>
<dbReference type="PANTHER" id="PTHR45569:SF1">
    <property type="entry name" value="SENSOR PROTEIN KDPD"/>
    <property type="match status" value="1"/>
</dbReference>
<accession>A0A4R6DP54</accession>
<dbReference type="InterPro" id="IPR036097">
    <property type="entry name" value="HisK_dim/P_sf"/>
</dbReference>
<evidence type="ECO:0000256" key="2">
    <source>
        <dbReference type="ARBA" id="ARBA00004141"/>
    </source>
</evidence>
<protein>
    <recommendedName>
        <fullName evidence="3">histidine kinase</fullName>
        <ecNumber evidence="3">2.7.13.3</ecNumber>
    </recommendedName>
</protein>
<feature type="transmembrane region" description="Helical" evidence="13">
    <location>
        <begin position="38"/>
        <end position="54"/>
    </location>
</feature>
<evidence type="ECO:0000256" key="6">
    <source>
        <dbReference type="ARBA" id="ARBA00022692"/>
    </source>
</evidence>
<evidence type="ECO:0000313" key="16">
    <source>
        <dbReference type="Proteomes" id="UP000295129"/>
    </source>
</evidence>
<dbReference type="OrthoDB" id="9806130at2"/>
<evidence type="ECO:0000256" key="1">
    <source>
        <dbReference type="ARBA" id="ARBA00000085"/>
    </source>
</evidence>
<dbReference type="InterPro" id="IPR036890">
    <property type="entry name" value="HATPase_C_sf"/>
</dbReference>
<dbReference type="SUPFAM" id="SSF47384">
    <property type="entry name" value="Homodimeric domain of signal transducing histidine kinase"/>
    <property type="match status" value="1"/>
</dbReference>
<evidence type="ECO:0000256" key="9">
    <source>
        <dbReference type="ARBA" id="ARBA00022840"/>
    </source>
</evidence>
<dbReference type="PROSITE" id="PS50109">
    <property type="entry name" value="HIS_KIN"/>
    <property type="match status" value="1"/>
</dbReference>
<keyword evidence="4" id="KW-0597">Phosphoprotein</keyword>
<evidence type="ECO:0000256" key="10">
    <source>
        <dbReference type="ARBA" id="ARBA00022989"/>
    </source>
</evidence>
<dbReference type="Pfam" id="PF00512">
    <property type="entry name" value="HisKA"/>
    <property type="match status" value="1"/>
</dbReference>
<name>A0A4R6DP54_9RHOO</name>
<evidence type="ECO:0000256" key="13">
    <source>
        <dbReference type="SAM" id="Phobius"/>
    </source>
</evidence>
<keyword evidence="16" id="KW-1185">Reference proteome</keyword>
<keyword evidence="9" id="KW-0067">ATP-binding</keyword>
<dbReference type="InterPro" id="IPR025201">
    <property type="entry name" value="KdpD_TM"/>
</dbReference>
<dbReference type="EC" id="2.7.13.3" evidence="3"/>
<dbReference type="SUPFAM" id="SSF55874">
    <property type="entry name" value="ATPase domain of HSP90 chaperone/DNA topoisomerase II/histidine kinase"/>
    <property type="match status" value="1"/>
</dbReference>
<comment type="caution">
    <text evidence="15">The sequence shown here is derived from an EMBL/GenBank/DDBJ whole genome shotgun (WGS) entry which is preliminary data.</text>
</comment>